<accession>A0A9D1F724</accession>
<feature type="transmembrane region" description="Helical" evidence="9">
    <location>
        <begin position="95"/>
        <end position="119"/>
    </location>
</feature>
<dbReference type="InterPro" id="IPR001851">
    <property type="entry name" value="ABC_transp_permease"/>
</dbReference>
<feature type="transmembrane region" description="Helical" evidence="9">
    <location>
        <begin position="268"/>
        <end position="290"/>
    </location>
</feature>
<evidence type="ECO:0000256" key="7">
    <source>
        <dbReference type="ARBA" id="ARBA00023136"/>
    </source>
</evidence>
<evidence type="ECO:0000256" key="3">
    <source>
        <dbReference type="ARBA" id="ARBA00022475"/>
    </source>
</evidence>
<dbReference type="AlphaFoldDB" id="A0A9D1F724"/>
<keyword evidence="7 9" id="KW-0472">Membrane</keyword>
<feature type="transmembrane region" description="Helical" evidence="9">
    <location>
        <begin position="12"/>
        <end position="34"/>
    </location>
</feature>
<feature type="transmembrane region" description="Helical" evidence="9">
    <location>
        <begin position="126"/>
        <end position="144"/>
    </location>
</feature>
<evidence type="ECO:0000256" key="5">
    <source>
        <dbReference type="ARBA" id="ARBA00022692"/>
    </source>
</evidence>
<reference evidence="10" key="2">
    <citation type="journal article" date="2021" name="PeerJ">
        <title>Extensive microbial diversity within the chicken gut microbiome revealed by metagenomics and culture.</title>
        <authorList>
            <person name="Gilroy R."/>
            <person name="Ravi A."/>
            <person name="Getino M."/>
            <person name="Pursley I."/>
            <person name="Horton D.L."/>
            <person name="Alikhan N.F."/>
            <person name="Baker D."/>
            <person name="Gharbi K."/>
            <person name="Hall N."/>
            <person name="Watson M."/>
            <person name="Adriaenssens E.M."/>
            <person name="Foster-Nyarko E."/>
            <person name="Jarju S."/>
            <person name="Secka A."/>
            <person name="Antonio M."/>
            <person name="Oren A."/>
            <person name="Chaudhuri R.R."/>
            <person name="La Ragione R."/>
            <person name="Hildebrand F."/>
            <person name="Pallen M.J."/>
        </authorList>
    </citation>
    <scope>NUCLEOTIDE SEQUENCE</scope>
    <source>
        <strain evidence="10">CHK178-757</strain>
    </source>
</reference>
<feature type="transmembrane region" description="Helical" evidence="9">
    <location>
        <begin position="212"/>
        <end position="231"/>
    </location>
</feature>
<gene>
    <name evidence="10" type="ORF">IAB46_14390</name>
</gene>
<dbReference type="PANTHER" id="PTHR32196:SF71">
    <property type="entry name" value="AUTOINDUCER 2 IMPORT SYSTEM PERMEASE PROTEIN LSRD"/>
    <property type="match status" value="1"/>
</dbReference>
<sequence length="336" mass="35702">MGNMAKKGIKNVLMTIAIPVLTYVFFKIVCTLAGHPDFGTGSDLQTILYTTLYTGLIALAMSYNLPSGRFDYSVGATILLAGIIGGNIAKDMDLGAAGLLICVTALAMVCGLVSGLLYVLLGLPPMVVSIGVTMVYEAIGLIYNDSKGVTLIGKNDMLIFARPPYSVIVVLVAVAILIILFNFTKFGYNWRALRSGQKIAVDIGINEKRNAVACYVIAGALLGIAACMYLSRYGSMSPESGLASSSFFMSAFLPLFIGGAIEKYSDKNIGVLMGALAQACITSGFAKLGFSNSLQTVLNGVIVMGFLIYTSNSYKLVLNKMYKSKLAKALEAQRQA</sequence>
<dbReference type="PANTHER" id="PTHR32196">
    <property type="entry name" value="ABC TRANSPORTER PERMEASE PROTEIN YPHD-RELATED-RELATED"/>
    <property type="match status" value="1"/>
</dbReference>
<evidence type="ECO:0000256" key="2">
    <source>
        <dbReference type="ARBA" id="ARBA00022448"/>
    </source>
</evidence>
<feature type="transmembrane region" description="Helical" evidence="9">
    <location>
        <begin position="243"/>
        <end position="261"/>
    </location>
</feature>
<reference evidence="10" key="1">
    <citation type="submission" date="2020-10" db="EMBL/GenBank/DDBJ databases">
        <authorList>
            <person name="Gilroy R."/>
        </authorList>
    </citation>
    <scope>NUCLEOTIDE SEQUENCE</scope>
    <source>
        <strain evidence="10">CHK178-757</strain>
    </source>
</reference>
<comment type="caution">
    <text evidence="10">The sequence shown here is derived from an EMBL/GenBank/DDBJ whole genome shotgun (WGS) entry which is preliminary data.</text>
</comment>
<evidence type="ECO:0000256" key="4">
    <source>
        <dbReference type="ARBA" id="ARBA00022519"/>
    </source>
</evidence>
<protein>
    <recommendedName>
        <fullName evidence="8">Autoinducer 2 import system permease protein LsrD</fullName>
    </recommendedName>
</protein>
<evidence type="ECO:0000313" key="10">
    <source>
        <dbReference type="EMBL" id="HIS48709.1"/>
    </source>
</evidence>
<dbReference type="Proteomes" id="UP000823927">
    <property type="component" value="Unassembled WGS sequence"/>
</dbReference>
<feature type="transmembrane region" description="Helical" evidence="9">
    <location>
        <begin position="46"/>
        <end position="65"/>
    </location>
</feature>
<comment type="subcellular location">
    <subcellularLocation>
        <location evidence="1">Cell membrane</location>
        <topology evidence="1">Multi-pass membrane protein</topology>
    </subcellularLocation>
</comment>
<feature type="transmembrane region" description="Helical" evidence="9">
    <location>
        <begin position="72"/>
        <end position="89"/>
    </location>
</feature>
<evidence type="ECO:0000256" key="8">
    <source>
        <dbReference type="ARBA" id="ARBA00039381"/>
    </source>
</evidence>
<keyword evidence="4" id="KW-0997">Cell inner membrane</keyword>
<feature type="transmembrane region" description="Helical" evidence="9">
    <location>
        <begin position="164"/>
        <end position="184"/>
    </location>
</feature>
<name>A0A9D1F724_9FIRM</name>
<keyword evidence="2" id="KW-0813">Transport</keyword>
<dbReference type="GO" id="GO:0005886">
    <property type="term" value="C:plasma membrane"/>
    <property type="evidence" value="ECO:0007669"/>
    <property type="project" value="UniProtKB-SubCell"/>
</dbReference>
<keyword evidence="6 9" id="KW-1133">Transmembrane helix</keyword>
<evidence type="ECO:0000313" key="11">
    <source>
        <dbReference type="Proteomes" id="UP000823927"/>
    </source>
</evidence>
<organism evidence="10 11">
    <name type="scientific">Candidatus Scybalocola faecigallinarum</name>
    <dbReference type="NCBI Taxonomy" id="2840941"/>
    <lineage>
        <taxon>Bacteria</taxon>
        <taxon>Bacillati</taxon>
        <taxon>Bacillota</taxon>
        <taxon>Clostridia</taxon>
        <taxon>Lachnospirales</taxon>
        <taxon>Lachnospiraceae</taxon>
        <taxon>Lachnospiraceae incertae sedis</taxon>
        <taxon>Candidatus Scybalocola (ex Gilroy et al. 2021)</taxon>
    </lineage>
</organism>
<dbReference type="Pfam" id="PF02653">
    <property type="entry name" value="BPD_transp_2"/>
    <property type="match status" value="1"/>
</dbReference>
<keyword evidence="5 9" id="KW-0812">Transmembrane</keyword>
<dbReference type="GO" id="GO:0022857">
    <property type="term" value="F:transmembrane transporter activity"/>
    <property type="evidence" value="ECO:0007669"/>
    <property type="project" value="InterPro"/>
</dbReference>
<feature type="transmembrane region" description="Helical" evidence="9">
    <location>
        <begin position="296"/>
        <end position="318"/>
    </location>
</feature>
<keyword evidence="3" id="KW-1003">Cell membrane</keyword>
<dbReference type="EMBL" id="DVIT01000062">
    <property type="protein sequence ID" value="HIS48709.1"/>
    <property type="molecule type" value="Genomic_DNA"/>
</dbReference>
<evidence type="ECO:0000256" key="9">
    <source>
        <dbReference type="SAM" id="Phobius"/>
    </source>
</evidence>
<evidence type="ECO:0000256" key="1">
    <source>
        <dbReference type="ARBA" id="ARBA00004651"/>
    </source>
</evidence>
<proteinExistence type="predicted"/>
<evidence type="ECO:0000256" key="6">
    <source>
        <dbReference type="ARBA" id="ARBA00022989"/>
    </source>
</evidence>